<evidence type="ECO:0000313" key="3">
    <source>
        <dbReference type="Proteomes" id="UP000593579"/>
    </source>
</evidence>
<sequence length="63" mass="7306">STLVVEVSGEKVKAIWDKRLTEIFCDICIKEILEGNRPDTHFTKVVWLKVTINFETETCKTYS</sequence>
<keyword evidence="3" id="KW-1185">Reference proteome</keyword>
<comment type="caution">
    <text evidence="2">The sequence shown here is derived from an EMBL/GenBank/DDBJ whole genome shotgun (WGS) entry which is preliminary data.</text>
</comment>
<proteinExistence type="predicted"/>
<name>A0A7J9D264_GOSGO</name>
<accession>A0A7J9D264</accession>
<dbReference type="Proteomes" id="UP000593579">
    <property type="component" value="Unassembled WGS sequence"/>
</dbReference>
<feature type="non-terminal residue" evidence="2">
    <location>
        <position position="1"/>
    </location>
</feature>
<dbReference type="InterPro" id="IPR024752">
    <property type="entry name" value="Myb/SANT-like_dom"/>
</dbReference>
<organism evidence="2 3">
    <name type="scientific">Gossypium gossypioides</name>
    <name type="common">Mexican cotton</name>
    <name type="synonym">Selera gossypioides</name>
    <dbReference type="NCBI Taxonomy" id="34282"/>
    <lineage>
        <taxon>Eukaryota</taxon>
        <taxon>Viridiplantae</taxon>
        <taxon>Streptophyta</taxon>
        <taxon>Embryophyta</taxon>
        <taxon>Tracheophyta</taxon>
        <taxon>Spermatophyta</taxon>
        <taxon>Magnoliopsida</taxon>
        <taxon>eudicotyledons</taxon>
        <taxon>Gunneridae</taxon>
        <taxon>Pentapetalae</taxon>
        <taxon>rosids</taxon>
        <taxon>malvids</taxon>
        <taxon>Malvales</taxon>
        <taxon>Malvaceae</taxon>
        <taxon>Malvoideae</taxon>
        <taxon>Gossypium</taxon>
    </lineage>
</organism>
<dbReference type="EMBL" id="JABEZY010264481">
    <property type="protein sequence ID" value="MBA0754820.1"/>
    <property type="molecule type" value="Genomic_DNA"/>
</dbReference>
<dbReference type="AlphaFoldDB" id="A0A7J9D264"/>
<protein>
    <recommendedName>
        <fullName evidence="1">Myb/SANT-like domain-containing protein</fullName>
    </recommendedName>
</protein>
<reference evidence="2 3" key="1">
    <citation type="journal article" date="2019" name="Genome Biol. Evol.">
        <title>Insights into the evolution of the New World diploid cottons (Gossypium, subgenus Houzingenia) based on genome sequencing.</title>
        <authorList>
            <person name="Grover C.E."/>
            <person name="Arick M.A. 2nd"/>
            <person name="Thrash A."/>
            <person name="Conover J.L."/>
            <person name="Sanders W.S."/>
            <person name="Peterson D.G."/>
            <person name="Frelichowski J.E."/>
            <person name="Scheffler J.A."/>
            <person name="Scheffler B.E."/>
            <person name="Wendel J.F."/>
        </authorList>
    </citation>
    <scope>NUCLEOTIDE SEQUENCE [LARGE SCALE GENOMIC DNA]</scope>
    <source>
        <strain evidence="2">5</strain>
        <tissue evidence="2">Leaf</tissue>
    </source>
</reference>
<evidence type="ECO:0000313" key="2">
    <source>
        <dbReference type="EMBL" id="MBA0754820.1"/>
    </source>
</evidence>
<dbReference type="OrthoDB" id="994689at2759"/>
<feature type="domain" description="Myb/SANT-like" evidence="1">
    <location>
        <begin position="16"/>
        <end position="59"/>
    </location>
</feature>
<evidence type="ECO:0000259" key="1">
    <source>
        <dbReference type="Pfam" id="PF12776"/>
    </source>
</evidence>
<dbReference type="Pfam" id="PF12776">
    <property type="entry name" value="Myb_DNA-bind_3"/>
    <property type="match status" value="1"/>
</dbReference>
<gene>
    <name evidence="2" type="ORF">Gogos_021562</name>
</gene>